<evidence type="ECO:0000313" key="2">
    <source>
        <dbReference type="Proteomes" id="UP000012227"/>
    </source>
</evidence>
<dbReference type="Proteomes" id="UP000012227">
    <property type="component" value="Unassembled WGS sequence"/>
</dbReference>
<dbReference type="STRING" id="1218591.LEP1GSC199_1463"/>
<accession>N1W5S2</accession>
<organism evidence="1 2">
    <name type="scientific">Leptospira vanthielii serovar Holland str. Waz Holland = ATCC 700522</name>
    <dbReference type="NCBI Taxonomy" id="1218591"/>
    <lineage>
        <taxon>Bacteria</taxon>
        <taxon>Pseudomonadati</taxon>
        <taxon>Spirochaetota</taxon>
        <taxon>Spirochaetia</taxon>
        <taxon>Leptospirales</taxon>
        <taxon>Leptospiraceae</taxon>
        <taxon>Leptospira</taxon>
    </lineage>
</organism>
<name>N1W5S2_9LEPT</name>
<protein>
    <submittedName>
        <fullName evidence="1">Uncharacterized protein</fullName>
    </submittedName>
</protein>
<comment type="caution">
    <text evidence="1">The sequence shown here is derived from an EMBL/GenBank/DDBJ whole genome shotgun (WGS) entry which is preliminary data.</text>
</comment>
<sequence length="64" mass="7339">MGDGDDFWSEQVKTRKQQTMVKPKCTRESLLEFIYSLSESKFLNEIFFAFIPGPGGFNSGQIRT</sequence>
<proteinExistence type="predicted"/>
<evidence type="ECO:0000313" key="1">
    <source>
        <dbReference type="EMBL" id="EMY68582.1"/>
    </source>
</evidence>
<dbReference type="EMBL" id="AOGY02000069">
    <property type="protein sequence ID" value="EMY68582.1"/>
    <property type="molecule type" value="Genomic_DNA"/>
</dbReference>
<dbReference type="AlphaFoldDB" id="N1W5S2"/>
<reference evidence="1 2" key="1">
    <citation type="submission" date="2013-03" db="EMBL/GenBank/DDBJ databases">
        <authorList>
            <person name="Harkins D.M."/>
            <person name="Durkin A.S."/>
            <person name="Brinkac L.M."/>
            <person name="Haft D.H."/>
            <person name="Selengut J.D."/>
            <person name="Sanka R."/>
            <person name="DePew J."/>
            <person name="Purushe J."/>
            <person name="Galloway R.L."/>
            <person name="Vinetz J.M."/>
            <person name="Sutton G.G."/>
            <person name="Nierman W.C."/>
            <person name="Fouts D.E."/>
        </authorList>
    </citation>
    <scope>NUCLEOTIDE SEQUENCE [LARGE SCALE GENOMIC DNA]</scope>
    <source>
        <strain evidence="1 2">Waz Holland</strain>
    </source>
</reference>
<gene>
    <name evidence="1" type="ORF">LEP1GSC199_1463</name>
</gene>